<reference evidence="2 3" key="1">
    <citation type="journal article" date="2006" name="Science">
        <title>Genome of rice cluster I archaea -- the key methane producers in the rice rhizosphere.</title>
        <authorList>
            <person name="Erkel C."/>
            <person name="Kube M."/>
            <person name="Reinhardt R."/>
            <person name="Liesack W."/>
        </authorList>
    </citation>
    <scope>NUCLEOTIDE SEQUENCE [LARGE SCALE GENOMIC DNA]</scope>
    <source>
        <strain evidence="3">DSM 22066 / NBRC 105507 / MRE50</strain>
    </source>
</reference>
<name>Q0W4D1_METAR</name>
<organism evidence="2 3">
    <name type="scientific">Methanocella arvoryzae (strain DSM 22066 / NBRC 105507 / MRE50)</name>
    <dbReference type="NCBI Taxonomy" id="351160"/>
    <lineage>
        <taxon>Archaea</taxon>
        <taxon>Methanobacteriati</taxon>
        <taxon>Methanobacteriota</taxon>
        <taxon>Stenosarchaea group</taxon>
        <taxon>Methanomicrobia</taxon>
        <taxon>Methanocellales</taxon>
        <taxon>Methanocellaceae</taxon>
        <taxon>Methanocella</taxon>
    </lineage>
</organism>
<gene>
    <name evidence="2" type="ORF">RCIX1500</name>
</gene>
<dbReference type="Pfam" id="PF00583">
    <property type="entry name" value="Acetyltransf_1"/>
    <property type="match status" value="1"/>
</dbReference>
<dbReference type="PATRIC" id="fig|351160.9.peg.1513"/>
<dbReference type="GeneID" id="5145550"/>
<keyword evidence="3" id="KW-1185">Reference proteome</keyword>
<dbReference type="eggNOG" id="arCOG00826">
    <property type="taxonomic scope" value="Archaea"/>
</dbReference>
<dbReference type="STRING" id="351160.RCIX1500"/>
<proteinExistence type="predicted"/>
<evidence type="ECO:0000259" key="1">
    <source>
        <dbReference type="PROSITE" id="PS51186"/>
    </source>
</evidence>
<dbReference type="CDD" id="cd04301">
    <property type="entry name" value="NAT_SF"/>
    <property type="match status" value="1"/>
</dbReference>
<dbReference type="SUPFAM" id="SSF55729">
    <property type="entry name" value="Acyl-CoA N-acyltransferases (Nat)"/>
    <property type="match status" value="1"/>
</dbReference>
<evidence type="ECO:0000313" key="3">
    <source>
        <dbReference type="Proteomes" id="UP000000663"/>
    </source>
</evidence>
<sequence length="161" mass="18535">MIDIRFSSITECPELHDKIAGWLWSFWGNSSNYPFYRSLVANARDDDFPLVYMAFIGDIPVGTVALWRADLLSRQDLFPWLADLFVPPEHRSKGIGTALQNYAVEKAKEFGYPALYLYTPLEGYYEKSGWEYVCDEVDKEGEKVRVYKKATGCHCGRDAQR</sequence>
<dbReference type="AlphaFoldDB" id="Q0W4D1"/>
<dbReference type="OrthoDB" id="87545at2157"/>
<evidence type="ECO:0000313" key="2">
    <source>
        <dbReference type="EMBL" id="CAJ36762.1"/>
    </source>
</evidence>
<dbReference type="Gene3D" id="3.40.630.30">
    <property type="match status" value="1"/>
</dbReference>
<dbReference type="InterPro" id="IPR016181">
    <property type="entry name" value="Acyl_CoA_acyltransferase"/>
</dbReference>
<accession>Q0W4D1</accession>
<dbReference type="RefSeq" id="WP_012035794.1">
    <property type="nucleotide sequence ID" value="NC_009464.1"/>
</dbReference>
<dbReference type="KEGG" id="rci:RCIX1500"/>
<dbReference type="PROSITE" id="PS51186">
    <property type="entry name" value="GNAT"/>
    <property type="match status" value="1"/>
</dbReference>
<dbReference type="InterPro" id="IPR000182">
    <property type="entry name" value="GNAT_dom"/>
</dbReference>
<dbReference type="EMBL" id="AM114193">
    <property type="protein sequence ID" value="CAJ36762.1"/>
    <property type="molecule type" value="Genomic_DNA"/>
</dbReference>
<feature type="domain" description="N-acetyltransferase" evidence="1">
    <location>
        <begin position="4"/>
        <end position="151"/>
    </location>
</feature>
<protein>
    <submittedName>
        <fullName evidence="2">Acetyltransferase (GNAT family)</fullName>
    </submittedName>
</protein>
<dbReference type="GO" id="GO:0016747">
    <property type="term" value="F:acyltransferase activity, transferring groups other than amino-acyl groups"/>
    <property type="evidence" value="ECO:0007669"/>
    <property type="project" value="InterPro"/>
</dbReference>
<dbReference type="Proteomes" id="UP000000663">
    <property type="component" value="Chromosome"/>
</dbReference>